<evidence type="ECO:0000256" key="8">
    <source>
        <dbReference type="ARBA" id="ARBA00023170"/>
    </source>
</evidence>
<dbReference type="Proteomes" id="UP000030711">
    <property type="component" value="Unassembled WGS sequence"/>
</dbReference>
<reference evidence="12" key="1">
    <citation type="submission" date="2013-07" db="EMBL/GenBank/DDBJ databases">
        <title>The genome of Eucalyptus grandis.</title>
        <authorList>
            <person name="Schmutz J."/>
            <person name="Hayes R."/>
            <person name="Myburg A."/>
            <person name="Tuskan G."/>
            <person name="Grattapaglia D."/>
            <person name="Rokhsar D.S."/>
        </authorList>
    </citation>
    <scope>NUCLEOTIDE SEQUENCE</scope>
    <source>
        <tissue evidence="12">Leaf extractions</tissue>
    </source>
</reference>
<keyword evidence="3 10" id="KW-0812">Transmembrane</keyword>
<evidence type="ECO:0000256" key="7">
    <source>
        <dbReference type="ARBA" id="ARBA00023136"/>
    </source>
</evidence>
<feature type="transmembrane region" description="Helical" evidence="10">
    <location>
        <begin position="386"/>
        <end position="406"/>
    </location>
</feature>
<keyword evidence="6 10" id="KW-1133">Transmembrane helix</keyword>
<dbReference type="PANTHER" id="PTHR48063:SF112">
    <property type="entry name" value="RECEPTOR LIKE PROTEIN 30-LIKE"/>
    <property type="match status" value="1"/>
</dbReference>
<dbReference type="InterPro" id="IPR046956">
    <property type="entry name" value="RLP23-like"/>
</dbReference>
<evidence type="ECO:0000256" key="1">
    <source>
        <dbReference type="ARBA" id="ARBA00004479"/>
    </source>
</evidence>
<dbReference type="Pfam" id="PF13855">
    <property type="entry name" value="LRR_8"/>
    <property type="match status" value="1"/>
</dbReference>
<dbReference type="GO" id="GO:0016020">
    <property type="term" value="C:membrane"/>
    <property type="evidence" value="ECO:0007669"/>
    <property type="project" value="UniProtKB-SubCell"/>
</dbReference>
<dbReference type="InterPro" id="IPR001611">
    <property type="entry name" value="Leu-rich_rpt"/>
</dbReference>
<dbReference type="SUPFAM" id="SSF52058">
    <property type="entry name" value="L domain-like"/>
    <property type="match status" value="1"/>
</dbReference>
<gene>
    <name evidence="12" type="ORF">EUGRSUZ_L02350</name>
</gene>
<dbReference type="Pfam" id="PF00560">
    <property type="entry name" value="LRR_1"/>
    <property type="match status" value="4"/>
</dbReference>
<dbReference type="PANTHER" id="PTHR48063">
    <property type="entry name" value="LRR RECEPTOR-LIKE KINASE"/>
    <property type="match status" value="1"/>
</dbReference>
<evidence type="ECO:0000256" key="5">
    <source>
        <dbReference type="ARBA" id="ARBA00022737"/>
    </source>
</evidence>
<evidence type="ECO:0000256" key="4">
    <source>
        <dbReference type="ARBA" id="ARBA00022729"/>
    </source>
</evidence>
<evidence type="ECO:0008006" key="14">
    <source>
        <dbReference type="Google" id="ProtNLM"/>
    </source>
</evidence>
<sequence length="447" mass="49933">MVSQLDIFPTRLSYNQMTGHLLEWSTNLMFSALDLSYNHITGPLPKWSANLMFSRPDLSYNHITGPLPEWSANLTISKVGLSHNQITGPLPHMFINCSYLDLSHNLISGSLPTDIGIMYQVDTLFLNDNLISGTLPSSLCDMELFDLNLANNSLSGIIPDYWKGSLSFLTLSFNKLSGVIPSSLGSLPYLTTLHLNGNHLNGELPQALEYCTSLVILDLGENNLSGSIPTWFDESFRSLLILRLRENKFVGNIPPQLCSLSKLKILDMAVNNLTGMIPRCLGNMSSMINLNQSNSYGSVVITPIQDIISLSFRGYAHLNLSQNDLMGQIPKENQIQTLDDPSIYAGNPLLCGDLLRKKCLSAETPQSQKIPHPKDTHEEDKFDRTLFYAIVMLGFAIGFWGFFSVLQFKKEWRQAYFSFADQAAHKAFVAIVVKVAKLKRMRLSRST</sequence>
<evidence type="ECO:0000256" key="9">
    <source>
        <dbReference type="ARBA" id="ARBA00023180"/>
    </source>
</evidence>
<evidence type="ECO:0000313" key="13">
    <source>
        <dbReference type="Proteomes" id="UP000030711"/>
    </source>
</evidence>
<keyword evidence="8" id="KW-0675">Receptor</keyword>
<dbReference type="InterPro" id="IPR032675">
    <property type="entry name" value="LRR_dom_sf"/>
</dbReference>
<keyword evidence="13" id="KW-1185">Reference proteome</keyword>
<dbReference type="EMBL" id="KK199569">
    <property type="protein sequence ID" value="KCW44227.1"/>
    <property type="molecule type" value="Genomic_DNA"/>
</dbReference>
<evidence type="ECO:0000256" key="6">
    <source>
        <dbReference type="ARBA" id="ARBA00022989"/>
    </source>
</evidence>
<reference evidence="11" key="2">
    <citation type="journal article" date="2014" name="Nature">
        <title>The genome of Eucalyptus grandis.</title>
        <authorList>
            <person name="Myburg A.A."/>
            <person name="Grattapaglia D."/>
            <person name="Tuskan G.A."/>
            <person name="Hellsten U."/>
            <person name="Hayes R.D."/>
            <person name="Grimwood J."/>
            <person name="Jenkins J."/>
            <person name="Lindquist E."/>
            <person name="Tice H."/>
            <person name="Bauer D."/>
            <person name="Goodstein D.M."/>
            <person name="Dubchak I."/>
            <person name="Poliakov A."/>
            <person name="Mizrachi E."/>
            <person name="Kullan A.R."/>
            <person name="Hussey S.G."/>
            <person name="Pinard D."/>
            <person name="van der Merwe K."/>
            <person name="Singh P."/>
            <person name="van Jaarsveld I."/>
            <person name="Silva-Junior O.B."/>
            <person name="Togawa R.C."/>
            <person name="Pappas M.R."/>
            <person name="Faria D.A."/>
            <person name="Sansaloni C.P."/>
            <person name="Petroli C.D."/>
            <person name="Yang X."/>
            <person name="Ranjan P."/>
            <person name="Tschaplinski T.J."/>
            <person name="Ye C.Y."/>
            <person name="Li T."/>
            <person name="Sterck L."/>
            <person name="Vanneste K."/>
            <person name="Murat F."/>
            <person name="Soler M."/>
            <person name="Clemente H.S."/>
            <person name="Saidi N."/>
            <person name="Cassan-Wang H."/>
            <person name="Dunand C."/>
            <person name="Hefer C.A."/>
            <person name="Bornberg-Bauer E."/>
            <person name="Kersting A.R."/>
            <person name="Vining K."/>
            <person name="Amarasinghe V."/>
            <person name="Ranik M."/>
            <person name="Naithani S."/>
            <person name="Elser J."/>
            <person name="Boyd A.E."/>
            <person name="Liston A."/>
            <person name="Spatafora J.W."/>
            <person name="Dharmwardhana P."/>
            <person name="Raja R."/>
            <person name="Sullivan C."/>
            <person name="Romanel E."/>
            <person name="Alves-Ferreira M."/>
            <person name="Kulheim C."/>
            <person name="Foley W."/>
            <person name="Carocha V."/>
            <person name="Paiva J."/>
            <person name="Kudrna D."/>
            <person name="Brommonschenkel S.H."/>
            <person name="Pasquali G."/>
            <person name="Byrne M."/>
            <person name="Rigault P."/>
            <person name="Tibbits J."/>
            <person name="Spokevicius A."/>
            <person name="Jones R.C."/>
            <person name="Steane D.A."/>
            <person name="Vaillancourt R.E."/>
            <person name="Potts B.M."/>
            <person name="Joubert F."/>
            <person name="Barry K."/>
            <person name="Pappas G.J."/>
            <person name="Strauss S.H."/>
            <person name="Jaiswal P."/>
            <person name="Grima-Pettenati J."/>
            <person name="Salse J."/>
            <person name="Van de Peer Y."/>
            <person name="Rokhsar D.S."/>
            <person name="Schmutz J."/>
        </authorList>
    </citation>
    <scope>NUCLEOTIDE SEQUENCE</scope>
    <source>
        <tissue evidence="11">Leaf extractions</tissue>
    </source>
</reference>
<keyword evidence="2" id="KW-0433">Leucine-rich repeat</keyword>
<keyword evidence="4" id="KW-0732">Signal</keyword>
<dbReference type="AlphaFoldDB" id="A0A058ZR17"/>
<dbReference type="FunFam" id="3.80.10.10:FF:000095">
    <property type="entry name" value="LRR receptor-like serine/threonine-protein kinase GSO1"/>
    <property type="match status" value="1"/>
</dbReference>
<keyword evidence="5" id="KW-0677">Repeat</keyword>
<reference evidence="11" key="4">
    <citation type="submission" date="2023-07" db="EMBL/GenBank/DDBJ databases">
        <authorList>
            <person name="Myburg A.A."/>
            <person name="Grattapaglia D."/>
            <person name="Tuskan G.A."/>
            <person name="Hellsten U."/>
            <person name="Hayes R.D."/>
            <person name="Grimwood J."/>
            <person name="Jenkins J."/>
            <person name="Lindquist E."/>
            <person name="Tice H."/>
            <person name="Bauer D."/>
            <person name="Goodstein D.M."/>
            <person name="Dubchak I."/>
            <person name="Poliakov A."/>
            <person name="Mizrachi E."/>
            <person name="Kullan A.R."/>
            <person name="Hussey S.G."/>
            <person name="Pinard D."/>
            <person name="Van D.M."/>
            <person name="Singh P."/>
            <person name="Van J.I."/>
            <person name="Silva-Junior O.B."/>
            <person name="Togawa R.C."/>
            <person name="Pappas M.R."/>
            <person name="Faria D.A."/>
            <person name="Sansaloni C.P."/>
            <person name="Petroli C.D."/>
            <person name="Yang X."/>
            <person name="Ranjan P."/>
            <person name="Tschaplinski T.J."/>
            <person name="Ye C.Y."/>
            <person name="Li T."/>
            <person name="Sterck L."/>
            <person name="Vanneste K."/>
            <person name="Murat F."/>
            <person name="Soler M."/>
            <person name="Clemente H.S."/>
            <person name="Saidi N."/>
            <person name="Cassan-Wang H."/>
            <person name="Dunand C."/>
            <person name="Hefer C.A."/>
            <person name="Bornberg-Bauer E."/>
            <person name="Kersting A.R."/>
            <person name="Vining K."/>
            <person name="Amarasinghe V."/>
            <person name="Ranik M."/>
            <person name="Naithani S."/>
            <person name="Elser J."/>
            <person name="Boyd A.E."/>
            <person name="Liston A."/>
            <person name="Spatafora J.W."/>
            <person name="Dharmwardhana P."/>
            <person name="Raja R."/>
            <person name="Sullivan C."/>
            <person name="Romanel E."/>
            <person name="Alves-Ferreira M."/>
            <person name="Kulheim C."/>
            <person name="Foley W."/>
            <person name="Carocha V."/>
            <person name="Paiva J."/>
            <person name="Kudrna D."/>
            <person name="Brommonschenkel S.H."/>
            <person name="Pasquali G."/>
            <person name="Byrne M."/>
            <person name="Rigault P."/>
            <person name="Tibbits J."/>
            <person name="Spokevicius A."/>
            <person name="Jones R.C."/>
            <person name="Steane D.A."/>
            <person name="Vaillancourt R.E."/>
            <person name="Potts B.M."/>
            <person name="Joubert F."/>
            <person name="Barry K."/>
            <person name="Pappas G.J."/>
            <person name="Strauss S.H."/>
            <person name="Jaiswal P."/>
            <person name="Grima-Pettenati J."/>
            <person name="Salse J."/>
            <person name="Van D.P."/>
            <person name="Rokhsar D.S."/>
            <person name="Schmutz J."/>
        </authorList>
    </citation>
    <scope>NUCLEOTIDE SEQUENCE</scope>
    <source>
        <tissue evidence="11">Leaf extractions</tissue>
    </source>
</reference>
<organism evidence="12">
    <name type="scientific">Eucalyptus grandis</name>
    <name type="common">Flooded gum</name>
    <dbReference type="NCBI Taxonomy" id="71139"/>
    <lineage>
        <taxon>Eukaryota</taxon>
        <taxon>Viridiplantae</taxon>
        <taxon>Streptophyta</taxon>
        <taxon>Embryophyta</taxon>
        <taxon>Tracheophyta</taxon>
        <taxon>Spermatophyta</taxon>
        <taxon>Magnoliopsida</taxon>
        <taxon>eudicotyledons</taxon>
        <taxon>Gunneridae</taxon>
        <taxon>Pentapetalae</taxon>
        <taxon>rosids</taxon>
        <taxon>malvids</taxon>
        <taxon>Myrtales</taxon>
        <taxon>Myrtaceae</taxon>
        <taxon>Myrtoideae</taxon>
        <taxon>Eucalypteae</taxon>
        <taxon>Eucalyptus</taxon>
    </lineage>
</organism>
<dbReference type="InParanoid" id="A0A058ZR17"/>
<evidence type="ECO:0000313" key="11">
    <source>
        <dbReference type="EMBL" id="KAK2631863.1"/>
    </source>
</evidence>
<dbReference type="Gene3D" id="3.80.10.10">
    <property type="entry name" value="Ribonuclease Inhibitor"/>
    <property type="match status" value="1"/>
</dbReference>
<comment type="subcellular location">
    <subcellularLocation>
        <location evidence="1">Membrane</location>
        <topology evidence="1">Single-pass type I membrane protein</topology>
    </subcellularLocation>
</comment>
<evidence type="ECO:0000256" key="2">
    <source>
        <dbReference type="ARBA" id="ARBA00022614"/>
    </source>
</evidence>
<proteinExistence type="predicted"/>
<reference evidence="11" key="3">
    <citation type="submission" date="2023-04" db="EMBL/GenBank/DDBJ databases">
        <title>WGS assembly of Eucalyptus grandis.</title>
        <authorList>
            <person name="Myburg A."/>
            <person name="Grattapaglia D."/>
            <person name="Tuskan G."/>
            <person name="Hellsten U."/>
            <person name="Hayes R."/>
            <person name="Grimwood J."/>
            <person name="Jenkins J."/>
            <person name="Lindquist E."/>
            <person name="Tice H."/>
            <person name="Bauer D."/>
            <person name="Goodstein D."/>
            <person name="Dubchak I."/>
            <person name="Poliakov A."/>
            <person name="Mizrachi E."/>
            <person name="Kullan A."/>
            <person name="Hussey S."/>
            <person name="Pinard D."/>
            <person name="Van D."/>
            <person name="Singh P."/>
            <person name="Van J."/>
            <person name="Silva-Junior O."/>
            <person name="Togawa R."/>
            <person name="Pappas M."/>
            <person name="Faria D."/>
            <person name="Sansaloni C."/>
            <person name="Petroli C."/>
            <person name="Yang X."/>
            <person name="Ranjan P."/>
            <person name="Tschaplinski T."/>
            <person name="Ye C."/>
            <person name="Li T."/>
            <person name="Sterck L."/>
            <person name="Vanneste K."/>
            <person name="Murat F."/>
            <person name="Soler M."/>
            <person name="Clemente H."/>
            <person name="Saidi N."/>
            <person name="Cassan-Wang H."/>
            <person name="Dunand C."/>
            <person name="Hefer C."/>
            <person name="Bornberg-Bauer E."/>
            <person name="Kersting A."/>
            <person name="Vining K."/>
            <person name="Amarasinghe V."/>
            <person name="Ranik M."/>
            <person name="Naithani S."/>
            <person name="Elser J."/>
            <person name="Boyd A."/>
            <person name="Liston A."/>
            <person name="Spatafora J."/>
            <person name="Dharmwardhana P."/>
            <person name="Raja R."/>
            <person name="Sullivan C."/>
            <person name="Romanel E."/>
            <person name="Alves-Ferreira M."/>
            <person name="Kulheim C."/>
            <person name="Foley W."/>
            <person name="Carocha V."/>
            <person name="Paiva J."/>
            <person name="Kudrna D."/>
            <person name="Brommonschenkel S."/>
            <person name="Pasquali G."/>
            <person name="Byrne M."/>
            <person name="Rigault P."/>
            <person name="Tibbits J."/>
            <person name="Spokevicius A."/>
            <person name="Jones R."/>
            <person name="Steane D."/>
            <person name="Vaillancourt R."/>
            <person name="Potts B."/>
            <person name="Joubert F."/>
            <person name="Barry K."/>
            <person name="Pappas G."/>
            <person name="Strauss S."/>
            <person name="Jaiswal P."/>
            <person name="Grima-Pettenati J."/>
            <person name="Salse J."/>
            <person name="Van D."/>
            <person name="Rokhsar D."/>
            <person name="Schmutz J."/>
        </authorList>
    </citation>
    <scope>NUCLEOTIDE SEQUENCE</scope>
    <source>
        <tissue evidence="11">Leaf extractions</tissue>
    </source>
</reference>
<dbReference type="Gramene" id="KCW44227">
    <property type="protein sequence ID" value="KCW44227"/>
    <property type="gene ID" value="EUGRSUZ_L02350"/>
</dbReference>
<protein>
    <recommendedName>
        <fullName evidence="14">Leucine-rich repeat-containing N-terminal plant-type domain-containing protein</fullName>
    </recommendedName>
</protein>
<dbReference type="EMBL" id="MU849052">
    <property type="protein sequence ID" value="KAK2631863.1"/>
    <property type="molecule type" value="Genomic_DNA"/>
</dbReference>
<keyword evidence="9" id="KW-0325">Glycoprotein</keyword>
<evidence type="ECO:0000256" key="3">
    <source>
        <dbReference type="ARBA" id="ARBA00022692"/>
    </source>
</evidence>
<evidence type="ECO:0000313" key="12">
    <source>
        <dbReference type="EMBL" id="KCW44227.1"/>
    </source>
</evidence>
<keyword evidence="7 10" id="KW-0472">Membrane</keyword>
<name>A0A058ZR17_EUCGR</name>
<accession>A0A058ZR17</accession>
<evidence type="ECO:0000256" key="10">
    <source>
        <dbReference type="SAM" id="Phobius"/>
    </source>
</evidence>